<dbReference type="Proteomes" id="UP000184418">
    <property type="component" value="Unassembled WGS sequence"/>
</dbReference>
<evidence type="ECO:0000313" key="3">
    <source>
        <dbReference type="Proteomes" id="UP000184418"/>
    </source>
</evidence>
<gene>
    <name evidence="2" type="ORF">SAMN02745146_1504</name>
</gene>
<keyword evidence="3" id="KW-1185">Reference proteome</keyword>
<dbReference type="EMBL" id="FQYN01000002">
    <property type="protein sequence ID" value="SHI72372.1"/>
    <property type="molecule type" value="Genomic_DNA"/>
</dbReference>
<proteinExistence type="predicted"/>
<dbReference type="AlphaFoldDB" id="A0A1M6DGR2"/>
<dbReference type="STRING" id="1121955.SAMN02745146_1504"/>
<feature type="compositionally biased region" description="Polar residues" evidence="1">
    <location>
        <begin position="51"/>
        <end position="64"/>
    </location>
</feature>
<evidence type="ECO:0000313" key="2">
    <source>
        <dbReference type="EMBL" id="SHI72372.1"/>
    </source>
</evidence>
<evidence type="ECO:0000256" key="1">
    <source>
        <dbReference type="SAM" id="MobiDB-lite"/>
    </source>
</evidence>
<organism evidence="2 3">
    <name type="scientific">Hymenobacter daecheongensis DSM 21074</name>
    <dbReference type="NCBI Taxonomy" id="1121955"/>
    <lineage>
        <taxon>Bacteria</taxon>
        <taxon>Pseudomonadati</taxon>
        <taxon>Bacteroidota</taxon>
        <taxon>Cytophagia</taxon>
        <taxon>Cytophagales</taxon>
        <taxon>Hymenobacteraceae</taxon>
        <taxon>Hymenobacter</taxon>
    </lineage>
</organism>
<sequence length="64" mass="6582">MMKTVLLLLAVWVCLGLVRFGEAPARPAALGPAKAEKLLPQAASSGAEATGSPTAFPLSSITRF</sequence>
<name>A0A1M6DGR2_9BACT</name>
<feature type="region of interest" description="Disordered" evidence="1">
    <location>
        <begin position="44"/>
        <end position="64"/>
    </location>
</feature>
<reference evidence="2 3" key="1">
    <citation type="submission" date="2016-11" db="EMBL/GenBank/DDBJ databases">
        <authorList>
            <person name="Jaros S."/>
            <person name="Januszkiewicz K."/>
            <person name="Wedrychowicz H."/>
        </authorList>
    </citation>
    <scope>NUCLEOTIDE SEQUENCE [LARGE SCALE GENOMIC DNA]</scope>
    <source>
        <strain evidence="2 3">DSM 21074</strain>
    </source>
</reference>
<protein>
    <submittedName>
        <fullName evidence="2">Uncharacterized protein</fullName>
    </submittedName>
</protein>
<accession>A0A1M6DGR2</accession>